<organism evidence="6 7">
    <name type="scientific">Planotetraspora mira</name>
    <dbReference type="NCBI Taxonomy" id="58121"/>
    <lineage>
        <taxon>Bacteria</taxon>
        <taxon>Bacillati</taxon>
        <taxon>Actinomycetota</taxon>
        <taxon>Actinomycetes</taxon>
        <taxon>Streptosporangiales</taxon>
        <taxon>Streptosporangiaceae</taxon>
        <taxon>Planotetraspora</taxon>
    </lineage>
</organism>
<keyword evidence="7" id="KW-1185">Reference proteome</keyword>
<dbReference type="PROSITE" id="PS50042">
    <property type="entry name" value="CNMP_BINDING_3"/>
    <property type="match status" value="1"/>
</dbReference>
<dbReference type="Pfam" id="PF13545">
    <property type="entry name" value="HTH_Crp_2"/>
    <property type="match status" value="1"/>
</dbReference>
<dbReference type="SMART" id="SM00100">
    <property type="entry name" value="cNMP"/>
    <property type="match status" value="1"/>
</dbReference>
<accession>A0A8J3TL02</accession>
<dbReference type="RefSeq" id="WP_203952135.1">
    <property type="nucleotide sequence ID" value="NZ_BOOO01000008.1"/>
</dbReference>
<evidence type="ECO:0000256" key="1">
    <source>
        <dbReference type="ARBA" id="ARBA00023015"/>
    </source>
</evidence>
<comment type="caution">
    <text evidence="6">The sequence shown here is derived from an EMBL/GenBank/DDBJ whole genome shotgun (WGS) entry which is preliminary data.</text>
</comment>
<dbReference type="Proteomes" id="UP000650628">
    <property type="component" value="Unassembled WGS sequence"/>
</dbReference>
<dbReference type="InterPro" id="IPR018490">
    <property type="entry name" value="cNMP-bd_dom_sf"/>
</dbReference>
<dbReference type="SUPFAM" id="SSF46785">
    <property type="entry name" value="Winged helix' DNA-binding domain"/>
    <property type="match status" value="1"/>
</dbReference>
<proteinExistence type="predicted"/>
<dbReference type="AlphaFoldDB" id="A0A8J3TL02"/>
<dbReference type="InterPro" id="IPR014710">
    <property type="entry name" value="RmlC-like_jellyroll"/>
</dbReference>
<dbReference type="GO" id="GO:0003700">
    <property type="term" value="F:DNA-binding transcription factor activity"/>
    <property type="evidence" value="ECO:0007669"/>
    <property type="project" value="TreeGrafter"/>
</dbReference>
<dbReference type="InterPro" id="IPR036388">
    <property type="entry name" value="WH-like_DNA-bd_sf"/>
</dbReference>
<evidence type="ECO:0000256" key="3">
    <source>
        <dbReference type="ARBA" id="ARBA00023163"/>
    </source>
</evidence>
<dbReference type="EMBL" id="BOOO01000008">
    <property type="protein sequence ID" value="GII28059.1"/>
    <property type="molecule type" value="Genomic_DNA"/>
</dbReference>
<evidence type="ECO:0000259" key="4">
    <source>
        <dbReference type="PROSITE" id="PS50042"/>
    </source>
</evidence>
<dbReference type="CDD" id="cd00038">
    <property type="entry name" value="CAP_ED"/>
    <property type="match status" value="1"/>
</dbReference>
<dbReference type="PROSITE" id="PS51063">
    <property type="entry name" value="HTH_CRP_2"/>
    <property type="match status" value="1"/>
</dbReference>
<keyword evidence="1" id="KW-0805">Transcription regulation</keyword>
<evidence type="ECO:0000313" key="7">
    <source>
        <dbReference type="Proteomes" id="UP000650628"/>
    </source>
</evidence>
<sequence>MATPTPRHPHGPRRLGPWPPATLLGSLEPRIRETLLSLGTFSQVVSGETLIMEGDPRTKDVFLIVQGYMKVVSNSADGKVVLLAIRSDGDLVGELASLDGSPRVASVVTVGPCFVRKISQRDFLGFLADHPDVALAVNANVVGKLRHATWHRIEFGTSPMPVRVARVLIYLAQRYGETTAEGVLIGSLTQPELAAMIGAREHSVHKILRSMRERQVIATRYGRILILDSAALYTDAGISEIPPEYGVWPSSGPQSEEN</sequence>
<dbReference type="PANTHER" id="PTHR24567:SF68">
    <property type="entry name" value="DNA-BINDING TRANSCRIPTIONAL DUAL REGULATOR CRP"/>
    <property type="match status" value="1"/>
</dbReference>
<keyword evidence="3" id="KW-0804">Transcription</keyword>
<dbReference type="InterPro" id="IPR000595">
    <property type="entry name" value="cNMP-bd_dom"/>
</dbReference>
<dbReference type="Gene3D" id="2.60.120.10">
    <property type="entry name" value="Jelly Rolls"/>
    <property type="match status" value="1"/>
</dbReference>
<dbReference type="GO" id="GO:0003677">
    <property type="term" value="F:DNA binding"/>
    <property type="evidence" value="ECO:0007669"/>
    <property type="project" value="UniProtKB-KW"/>
</dbReference>
<protein>
    <submittedName>
        <fullName evidence="6">Crp/Fnr family transcriptional regulator</fullName>
    </submittedName>
</protein>
<dbReference type="InterPro" id="IPR012318">
    <property type="entry name" value="HTH_CRP"/>
</dbReference>
<name>A0A8J3TL02_9ACTN</name>
<gene>
    <name evidence="6" type="primary">fnr_1</name>
    <name evidence="6" type="ORF">Pmi06nite_15010</name>
</gene>
<keyword evidence="2" id="KW-0238">DNA-binding</keyword>
<dbReference type="InterPro" id="IPR050397">
    <property type="entry name" value="Env_Response_Regulators"/>
</dbReference>
<dbReference type="Gene3D" id="1.10.10.10">
    <property type="entry name" value="Winged helix-like DNA-binding domain superfamily/Winged helix DNA-binding domain"/>
    <property type="match status" value="1"/>
</dbReference>
<evidence type="ECO:0000313" key="6">
    <source>
        <dbReference type="EMBL" id="GII28059.1"/>
    </source>
</evidence>
<dbReference type="GO" id="GO:0005829">
    <property type="term" value="C:cytosol"/>
    <property type="evidence" value="ECO:0007669"/>
    <property type="project" value="TreeGrafter"/>
</dbReference>
<dbReference type="PANTHER" id="PTHR24567">
    <property type="entry name" value="CRP FAMILY TRANSCRIPTIONAL REGULATORY PROTEIN"/>
    <property type="match status" value="1"/>
</dbReference>
<dbReference type="Pfam" id="PF00027">
    <property type="entry name" value="cNMP_binding"/>
    <property type="match status" value="1"/>
</dbReference>
<evidence type="ECO:0000256" key="2">
    <source>
        <dbReference type="ARBA" id="ARBA00023125"/>
    </source>
</evidence>
<feature type="domain" description="HTH crp-type" evidence="5">
    <location>
        <begin position="158"/>
        <end position="230"/>
    </location>
</feature>
<dbReference type="InterPro" id="IPR036390">
    <property type="entry name" value="WH_DNA-bd_sf"/>
</dbReference>
<reference evidence="6 7" key="1">
    <citation type="submission" date="2021-01" db="EMBL/GenBank/DDBJ databases">
        <title>Whole genome shotgun sequence of Planotetraspora mira NBRC 15435.</title>
        <authorList>
            <person name="Komaki H."/>
            <person name="Tamura T."/>
        </authorList>
    </citation>
    <scope>NUCLEOTIDE SEQUENCE [LARGE SCALE GENOMIC DNA]</scope>
    <source>
        <strain evidence="6 7">NBRC 15435</strain>
    </source>
</reference>
<dbReference type="SUPFAM" id="SSF51206">
    <property type="entry name" value="cAMP-binding domain-like"/>
    <property type="match status" value="1"/>
</dbReference>
<evidence type="ECO:0000259" key="5">
    <source>
        <dbReference type="PROSITE" id="PS51063"/>
    </source>
</evidence>
<feature type="domain" description="Cyclic nucleotide-binding" evidence="4">
    <location>
        <begin position="23"/>
        <end position="133"/>
    </location>
</feature>